<reference evidence="1" key="1">
    <citation type="submission" date="2021-04" db="EMBL/GenBank/DDBJ databases">
        <title>First draft genome resource for Brassicaceae pathogens Fusarium oxysporum f. sp. raphani and Fusarium oxysporum f. sp. rapae.</title>
        <authorList>
            <person name="Asai S."/>
        </authorList>
    </citation>
    <scope>NUCLEOTIDE SEQUENCE</scope>
    <source>
        <strain evidence="1">Tf1262</strain>
    </source>
</reference>
<comment type="caution">
    <text evidence="1">The sequence shown here is derived from an EMBL/GenBank/DDBJ whole genome shotgun (WGS) entry which is preliminary data.</text>
</comment>
<proteinExistence type="predicted"/>
<evidence type="ECO:0000313" key="2">
    <source>
        <dbReference type="Proteomes" id="UP000693942"/>
    </source>
</evidence>
<organism evidence="1 2">
    <name type="scientific">Fusarium oxysporum f. sp. raphani</name>
    <dbReference type="NCBI Taxonomy" id="96318"/>
    <lineage>
        <taxon>Eukaryota</taxon>
        <taxon>Fungi</taxon>
        <taxon>Dikarya</taxon>
        <taxon>Ascomycota</taxon>
        <taxon>Pezizomycotina</taxon>
        <taxon>Sordariomycetes</taxon>
        <taxon>Hypocreomycetidae</taxon>
        <taxon>Hypocreales</taxon>
        <taxon>Nectriaceae</taxon>
        <taxon>Fusarium</taxon>
        <taxon>Fusarium oxysporum species complex</taxon>
    </lineage>
</organism>
<dbReference type="Proteomes" id="UP000693942">
    <property type="component" value="Unassembled WGS sequence"/>
</dbReference>
<accession>A0A8J5Q4V1</accession>
<protein>
    <submittedName>
        <fullName evidence="1">Uncharacterized protein</fullName>
    </submittedName>
</protein>
<dbReference type="EMBL" id="JAELUR010000004">
    <property type="protein sequence ID" value="KAG7433185.1"/>
    <property type="molecule type" value="Genomic_DNA"/>
</dbReference>
<dbReference type="AlphaFoldDB" id="A0A8J5Q4V1"/>
<sequence length="123" mass="13825">MTGREATEIPMVASRDNRLVLSRMSPVSLEKAGGTGSRRLRSSRALDEKYPMLLVFRPRSRSVSRILNTCFAAFASLVSFSSSRVTLQHTDRPDQLTDASFEENQPPLLVPERQLLVRGRDSF</sequence>
<evidence type="ECO:0000313" key="1">
    <source>
        <dbReference type="EMBL" id="KAG7433185.1"/>
    </source>
</evidence>
<name>A0A8J5Q4V1_FUSOX</name>
<gene>
    <name evidence="1" type="ORF">Forpi1262_v006899</name>
</gene>